<feature type="compositionally biased region" description="Polar residues" evidence="1">
    <location>
        <begin position="177"/>
        <end position="191"/>
    </location>
</feature>
<feature type="region of interest" description="Disordered" evidence="1">
    <location>
        <begin position="171"/>
        <end position="293"/>
    </location>
</feature>
<feature type="region of interest" description="Disordered" evidence="1">
    <location>
        <begin position="310"/>
        <end position="341"/>
    </location>
</feature>
<protein>
    <recommendedName>
        <fullName evidence="4">CCHC-type domain-containing protein</fullName>
    </recommendedName>
</protein>
<dbReference type="InterPro" id="IPR036875">
    <property type="entry name" value="Znf_CCHC_sf"/>
</dbReference>
<feature type="compositionally biased region" description="Polar residues" evidence="1">
    <location>
        <begin position="223"/>
        <end position="237"/>
    </location>
</feature>
<feature type="compositionally biased region" description="Low complexity" evidence="1">
    <location>
        <begin position="468"/>
        <end position="484"/>
    </location>
</feature>
<dbReference type="EMBL" id="JXJN01025558">
    <property type="status" value="NOT_ANNOTATED_CDS"/>
    <property type="molecule type" value="Genomic_DNA"/>
</dbReference>
<feature type="region of interest" description="Disordered" evidence="1">
    <location>
        <begin position="30"/>
        <end position="94"/>
    </location>
</feature>
<keyword evidence="3" id="KW-1185">Reference proteome</keyword>
<evidence type="ECO:0000313" key="2">
    <source>
        <dbReference type="EnsemblMetazoa" id="GPPI049021-PA"/>
    </source>
</evidence>
<evidence type="ECO:0000256" key="1">
    <source>
        <dbReference type="SAM" id="MobiDB-lite"/>
    </source>
</evidence>
<organism evidence="2 3">
    <name type="scientific">Glossina palpalis gambiensis</name>
    <dbReference type="NCBI Taxonomy" id="67801"/>
    <lineage>
        <taxon>Eukaryota</taxon>
        <taxon>Metazoa</taxon>
        <taxon>Ecdysozoa</taxon>
        <taxon>Arthropoda</taxon>
        <taxon>Hexapoda</taxon>
        <taxon>Insecta</taxon>
        <taxon>Pterygota</taxon>
        <taxon>Neoptera</taxon>
        <taxon>Endopterygota</taxon>
        <taxon>Diptera</taxon>
        <taxon>Brachycera</taxon>
        <taxon>Muscomorpha</taxon>
        <taxon>Hippoboscoidea</taxon>
        <taxon>Glossinidae</taxon>
        <taxon>Glossina</taxon>
    </lineage>
</organism>
<dbReference type="EnsemblMetazoa" id="GPPI049021-RA">
    <property type="protein sequence ID" value="GPPI049021-PA"/>
    <property type="gene ID" value="GPPI049021"/>
</dbReference>
<dbReference type="Proteomes" id="UP000092460">
    <property type="component" value="Unassembled WGS sequence"/>
</dbReference>
<feature type="compositionally biased region" description="Low complexity" evidence="1">
    <location>
        <begin position="258"/>
        <end position="271"/>
    </location>
</feature>
<dbReference type="AlphaFoldDB" id="A0A1B0C4N2"/>
<evidence type="ECO:0008006" key="4">
    <source>
        <dbReference type="Google" id="ProtNLM"/>
    </source>
</evidence>
<reference evidence="2" key="2">
    <citation type="submission" date="2020-05" db="UniProtKB">
        <authorList>
            <consortium name="EnsemblMetazoa"/>
        </authorList>
    </citation>
    <scope>IDENTIFICATION</scope>
    <source>
        <strain evidence="2">IAEA</strain>
    </source>
</reference>
<reference evidence="3" key="1">
    <citation type="submission" date="2015-01" db="EMBL/GenBank/DDBJ databases">
        <authorList>
            <person name="Aksoy S."/>
            <person name="Warren W."/>
            <person name="Wilson R.K."/>
        </authorList>
    </citation>
    <scope>NUCLEOTIDE SEQUENCE [LARGE SCALE GENOMIC DNA]</scope>
    <source>
        <strain evidence="3">IAEA</strain>
    </source>
</reference>
<feature type="compositionally biased region" description="Basic and acidic residues" evidence="1">
    <location>
        <begin position="239"/>
        <end position="252"/>
    </location>
</feature>
<feature type="compositionally biased region" description="Basic and acidic residues" evidence="1">
    <location>
        <begin position="80"/>
        <end position="94"/>
    </location>
</feature>
<feature type="compositionally biased region" description="Low complexity" evidence="1">
    <location>
        <begin position="30"/>
        <end position="42"/>
    </location>
</feature>
<dbReference type="VEuPathDB" id="VectorBase:GPPI049021"/>
<dbReference type="GO" id="GO:0008270">
    <property type="term" value="F:zinc ion binding"/>
    <property type="evidence" value="ECO:0007669"/>
    <property type="project" value="InterPro"/>
</dbReference>
<feature type="region of interest" description="Disordered" evidence="1">
    <location>
        <begin position="458"/>
        <end position="484"/>
    </location>
</feature>
<evidence type="ECO:0000313" key="3">
    <source>
        <dbReference type="Proteomes" id="UP000092460"/>
    </source>
</evidence>
<sequence length="552" mass="62349">MLSTCKRRKFFVNVNTSECFWTMVNFRNNSRNRRGGNYNNNSDKSNRSQKLSNKKRRARRPQNSLYNKPFKGSRGSRGNSYDKKFEKFVDTQHRDRERDYQMNWRYNNNAPQNNVFFSQESMHSNNNMTRNEQSTEIEQKDVALVSLSPQKKEEKRDIEVDTMNIRTIGDDAVENMKTGNSNLSLNIQGEQPQIKVESRSETSSSSSSSSDSSFEEEQFSKSQIKPPSSPVNTSTVKGSDFKGKDKSRDLELCNKVPSSSSSDESLSTSSLKKSRMPKKQGISEPKLKSGSSFFGEQSDDDVVCMGHLNNQIDLDDEEESDSKRPSKKSKKSKKDSPCSEQCKLCDKEGHTSFQCQMICKNCSTPYHGFRTCPQPPNLNTMLHIFMEFCMQQLQHFQPNSEASLQQIQHLLNNGSPTVPIPLVSKPAMYVNSANKRKLKKSAAIEKQAAKKPKIKLEAGTIRNDESDTCSSSSSDSSMSKASSKLSRKHIKTLRNEIGCLNFPNFLSAPANYLNLLNSVPNFSVSSSSPPSAYSPMLLQQMFQNSFGFLKNK</sequence>
<name>A0A1B0C4N2_9MUSC</name>
<accession>A0A1B0C4N2</accession>
<dbReference type="GO" id="GO:0003676">
    <property type="term" value="F:nucleic acid binding"/>
    <property type="evidence" value="ECO:0007669"/>
    <property type="project" value="InterPro"/>
</dbReference>
<proteinExistence type="predicted"/>
<feature type="compositionally biased region" description="Low complexity" evidence="1">
    <location>
        <begin position="201"/>
        <end position="212"/>
    </location>
</feature>
<dbReference type="SUPFAM" id="SSF57756">
    <property type="entry name" value="Retrovirus zinc finger-like domains"/>
    <property type="match status" value="1"/>
</dbReference>